<dbReference type="EMBL" id="CP029145">
    <property type="protein sequence ID" value="AWM31784.1"/>
    <property type="molecule type" value="Genomic_DNA"/>
</dbReference>
<evidence type="ECO:0000313" key="3">
    <source>
        <dbReference type="Proteomes" id="UP000245999"/>
    </source>
</evidence>
<keyword evidence="3" id="KW-1185">Reference proteome</keyword>
<feature type="compositionally biased region" description="Pro residues" evidence="1">
    <location>
        <begin position="105"/>
        <end position="114"/>
    </location>
</feature>
<dbReference type="AlphaFoldDB" id="A0A2Z3GQX0"/>
<proteinExistence type="predicted"/>
<gene>
    <name evidence="2" type="ORF">DDQ68_02685</name>
</gene>
<dbReference type="KEGG" id="hnv:DDQ68_02685"/>
<feature type="region of interest" description="Disordered" evidence="1">
    <location>
        <begin position="80"/>
        <end position="114"/>
    </location>
</feature>
<organism evidence="2 3">
    <name type="scientific">Hymenobacter nivis</name>
    <dbReference type="NCBI Taxonomy" id="1850093"/>
    <lineage>
        <taxon>Bacteria</taxon>
        <taxon>Pseudomonadati</taxon>
        <taxon>Bacteroidota</taxon>
        <taxon>Cytophagia</taxon>
        <taxon>Cytophagales</taxon>
        <taxon>Hymenobacteraceae</taxon>
        <taxon>Hymenobacter</taxon>
    </lineage>
</organism>
<sequence>MQSTYFLEYARPTAAGWRPVWPCTAAPVRYLPALAVRPCGPGAELPGWSYGPEARGPLAAPAWGSGLARQQAVYEELLATHELPAPGPTHRPPSARKIARDLPGWAPPHAPIAT</sequence>
<evidence type="ECO:0000313" key="2">
    <source>
        <dbReference type="EMBL" id="AWM31784.1"/>
    </source>
</evidence>
<accession>A0A2Z3GQX0</accession>
<protein>
    <submittedName>
        <fullName evidence="2">Uncharacterized protein</fullName>
    </submittedName>
</protein>
<name>A0A2Z3GQX0_9BACT</name>
<reference evidence="3" key="1">
    <citation type="submission" date="2018-04" db="EMBL/GenBank/DDBJ databases">
        <title>Complete genome of Antarctic heterotrophic bacterium Hymenobacter nivis.</title>
        <authorList>
            <person name="Terashima M."/>
        </authorList>
    </citation>
    <scope>NUCLEOTIDE SEQUENCE [LARGE SCALE GENOMIC DNA]</scope>
    <source>
        <strain evidence="3">NBRC 111535</strain>
    </source>
</reference>
<dbReference type="Proteomes" id="UP000245999">
    <property type="component" value="Chromosome"/>
</dbReference>
<dbReference type="OrthoDB" id="9847828at2"/>
<evidence type="ECO:0000256" key="1">
    <source>
        <dbReference type="SAM" id="MobiDB-lite"/>
    </source>
</evidence>